<dbReference type="EMBL" id="CAJNYT010004360">
    <property type="protein sequence ID" value="CAF3657309.1"/>
    <property type="molecule type" value="Genomic_DNA"/>
</dbReference>
<name>A0A818RGZ4_9BILA</name>
<feature type="region of interest" description="Disordered" evidence="1">
    <location>
        <begin position="147"/>
        <end position="168"/>
    </location>
</feature>
<protein>
    <submittedName>
        <fullName evidence="2">Uncharacterized protein</fullName>
    </submittedName>
</protein>
<feature type="region of interest" description="Disordered" evidence="1">
    <location>
        <begin position="45"/>
        <end position="114"/>
    </location>
</feature>
<feature type="compositionally biased region" description="Polar residues" evidence="1">
    <location>
        <begin position="52"/>
        <end position="63"/>
    </location>
</feature>
<evidence type="ECO:0000313" key="3">
    <source>
        <dbReference type="Proteomes" id="UP000663872"/>
    </source>
</evidence>
<feature type="region of interest" description="Disordered" evidence="1">
    <location>
        <begin position="1"/>
        <end position="31"/>
    </location>
</feature>
<proteinExistence type="predicted"/>
<reference evidence="2" key="1">
    <citation type="submission" date="2021-02" db="EMBL/GenBank/DDBJ databases">
        <authorList>
            <person name="Nowell W R."/>
        </authorList>
    </citation>
    <scope>NUCLEOTIDE SEQUENCE</scope>
</reference>
<evidence type="ECO:0000256" key="1">
    <source>
        <dbReference type="SAM" id="MobiDB-lite"/>
    </source>
</evidence>
<comment type="caution">
    <text evidence="2">The sequence shown here is derived from an EMBL/GenBank/DDBJ whole genome shotgun (WGS) entry which is preliminary data.</text>
</comment>
<dbReference type="Proteomes" id="UP000663872">
    <property type="component" value="Unassembled WGS sequence"/>
</dbReference>
<accession>A0A818RGZ4</accession>
<evidence type="ECO:0000313" key="2">
    <source>
        <dbReference type="EMBL" id="CAF3657309.1"/>
    </source>
</evidence>
<feature type="compositionally biased region" description="Polar residues" evidence="1">
    <location>
        <begin position="88"/>
        <end position="97"/>
    </location>
</feature>
<feature type="compositionally biased region" description="Low complexity" evidence="1">
    <location>
        <begin position="147"/>
        <end position="164"/>
    </location>
</feature>
<dbReference type="AlphaFoldDB" id="A0A818RGZ4"/>
<organism evidence="2 3">
    <name type="scientific">Rotaria socialis</name>
    <dbReference type="NCBI Taxonomy" id="392032"/>
    <lineage>
        <taxon>Eukaryota</taxon>
        <taxon>Metazoa</taxon>
        <taxon>Spiralia</taxon>
        <taxon>Gnathifera</taxon>
        <taxon>Rotifera</taxon>
        <taxon>Eurotatoria</taxon>
        <taxon>Bdelloidea</taxon>
        <taxon>Philodinida</taxon>
        <taxon>Philodinidae</taxon>
        <taxon>Rotaria</taxon>
    </lineage>
</organism>
<gene>
    <name evidence="2" type="ORF">GRG538_LOCUS25536</name>
</gene>
<sequence>MLGENETLSANLDNNQQKKISSSMSNDTNEKSIVNTSSTFYDITDAKESIKPTPNTLPGLSTGEQEKEKSSNQTRYMVKNLADENQHKQNQTNSTLASSSRSSEPRKNTTTSLLMINRRQTYVPESSMPIVNDTTSMSAVTTHDITTTSIENETNNNNNNNSSTSKRDEQYVHATLSGGERASMAALANVDGGAENERDGEKGEREWEQSKRTNELYFNHLHFFILIVEKEN</sequence>